<gene>
    <name evidence="2" type="ORF">EX30DRAFT_342647</name>
</gene>
<feature type="transmembrane region" description="Helical" evidence="1">
    <location>
        <begin position="9"/>
        <end position="34"/>
    </location>
</feature>
<dbReference type="InParanoid" id="A0A4S2MSQ3"/>
<organism evidence="2 3">
    <name type="scientific">Ascodesmis nigricans</name>
    <dbReference type="NCBI Taxonomy" id="341454"/>
    <lineage>
        <taxon>Eukaryota</taxon>
        <taxon>Fungi</taxon>
        <taxon>Dikarya</taxon>
        <taxon>Ascomycota</taxon>
        <taxon>Pezizomycotina</taxon>
        <taxon>Pezizomycetes</taxon>
        <taxon>Pezizales</taxon>
        <taxon>Ascodesmidaceae</taxon>
        <taxon>Ascodesmis</taxon>
    </lineage>
</organism>
<keyword evidence="1" id="KW-0472">Membrane</keyword>
<accession>A0A4S2MSQ3</accession>
<keyword evidence="1" id="KW-0812">Transmembrane</keyword>
<evidence type="ECO:0000256" key="1">
    <source>
        <dbReference type="SAM" id="Phobius"/>
    </source>
</evidence>
<sequence>MSIARWTSLLLLLLLLLLLIIIIIIIVVVAVVVVGQSLGNLPSAHTIVTLHHNLHLV</sequence>
<dbReference type="Proteomes" id="UP000298138">
    <property type="component" value="Unassembled WGS sequence"/>
</dbReference>
<reference evidence="2 3" key="1">
    <citation type="submission" date="2019-04" db="EMBL/GenBank/DDBJ databases">
        <title>Comparative genomics and transcriptomics to analyze fruiting body development in filamentous ascomycetes.</title>
        <authorList>
            <consortium name="DOE Joint Genome Institute"/>
            <person name="Lutkenhaus R."/>
            <person name="Traeger S."/>
            <person name="Breuer J."/>
            <person name="Kuo A."/>
            <person name="Lipzen A."/>
            <person name="Pangilinan J."/>
            <person name="Dilworth D."/>
            <person name="Sandor L."/>
            <person name="Poggeler S."/>
            <person name="Barry K."/>
            <person name="Grigoriev I.V."/>
            <person name="Nowrousian M."/>
        </authorList>
    </citation>
    <scope>NUCLEOTIDE SEQUENCE [LARGE SCALE GENOMIC DNA]</scope>
    <source>
        <strain evidence="2 3">CBS 389.68</strain>
    </source>
</reference>
<keyword evidence="3" id="KW-1185">Reference proteome</keyword>
<evidence type="ECO:0000313" key="2">
    <source>
        <dbReference type="EMBL" id="TGZ79177.1"/>
    </source>
</evidence>
<dbReference type="AlphaFoldDB" id="A0A4S2MSQ3"/>
<evidence type="ECO:0000313" key="3">
    <source>
        <dbReference type="Proteomes" id="UP000298138"/>
    </source>
</evidence>
<protein>
    <submittedName>
        <fullName evidence="2">Uncharacterized protein</fullName>
    </submittedName>
</protein>
<proteinExistence type="predicted"/>
<name>A0A4S2MSQ3_9PEZI</name>
<keyword evidence="1" id="KW-1133">Transmembrane helix</keyword>
<dbReference type="EMBL" id="ML220134">
    <property type="protein sequence ID" value="TGZ79177.1"/>
    <property type="molecule type" value="Genomic_DNA"/>
</dbReference>